<dbReference type="PROSITE" id="PS51257">
    <property type="entry name" value="PROKAR_LIPOPROTEIN"/>
    <property type="match status" value="1"/>
</dbReference>
<comment type="caution">
    <text evidence="7">The sequence shown here is derived from an EMBL/GenBank/DDBJ whole genome shotgun (WGS) entry which is preliminary data.</text>
</comment>
<dbReference type="InterPro" id="IPR050490">
    <property type="entry name" value="Bact_solute-bd_prot1"/>
</dbReference>
<evidence type="ECO:0000256" key="4">
    <source>
        <dbReference type="ARBA" id="ARBA00023139"/>
    </source>
</evidence>
<organism evidence="7 8">
    <name type="scientific">Priestia flexa</name>
    <dbReference type="NCBI Taxonomy" id="86664"/>
    <lineage>
        <taxon>Bacteria</taxon>
        <taxon>Bacillati</taxon>
        <taxon>Bacillota</taxon>
        <taxon>Bacilli</taxon>
        <taxon>Bacillales</taxon>
        <taxon>Bacillaceae</taxon>
        <taxon>Priestia</taxon>
    </lineage>
</organism>
<keyword evidence="8" id="KW-1185">Reference proteome</keyword>
<feature type="signal peptide" evidence="6">
    <location>
        <begin position="1"/>
        <end position="18"/>
    </location>
</feature>
<gene>
    <name evidence="7" type="ORF">RIB56_08835</name>
</gene>
<name>A0ABU4J5I0_9BACI</name>
<evidence type="ECO:0000256" key="3">
    <source>
        <dbReference type="ARBA" id="ARBA00023136"/>
    </source>
</evidence>
<evidence type="ECO:0000313" key="7">
    <source>
        <dbReference type="EMBL" id="MDW8516238.1"/>
    </source>
</evidence>
<dbReference type="Pfam" id="PF01547">
    <property type="entry name" value="SBP_bac_1"/>
    <property type="match status" value="1"/>
</dbReference>
<keyword evidence="2 6" id="KW-0732">Signal</keyword>
<dbReference type="SUPFAM" id="SSF53850">
    <property type="entry name" value="Periplasmic binding protein-like II"/>
    <property type="match status" value="1"/>
</dbReference>
<dbReference type="RefSeq" id="WP_318757600.1">
    <property type="nucleotide sequence ID" value="NZ_JAWUZT010000021.1"/>
</dbReference>
<reference evidence="8" key="1">
    <citation type="submission" date="2023-07" db="EMBL/GenBank/DDBJ databases">
        <title>Draft genomic sequences of Priestia flexa CCM isolated from the soil of an abandoned mine contaminated by free cyanide in the high Andean zone of Tacna, Peru.</title>
        <authorList>
            <person name="Caceda Quiroz C.J."/>
            <person name="Maraza Chooque G.J."/>
            <person name="Fora Quispe G.L."/>
            <person name="Carpio Mamani M."/>
        </authorList>
    </citation>
    <scope>NUCLEOTIDE SEQUENCE [LARGE SCALE GENOMIC DNA]</scope>
    <source>
        <strain evidence="8">CCM</strain>
    </source>
</reference>
<evidence type="ECO:0000256" key="5">
    <source>
        <dbReference type="ARBA" id="ARBA00023288"/>
    </source>
</evidence>
<keyword evidence="1" id="KW-1003">Cell membrane</keyword>
<dbReference type="PANTHER" id="PTHR43649:SF33">
    <property type="entry name" value="POLYGALACTURONAN_RHAMNOGALACTURONAN-BINDING PROTEIN YTCQ"/>
    <property type="match status" value="1"/>
</dbReference>
<evidence type="ECO:0000256" key="6">
    <source>
        <dbReference type="SAM" id="SignalP"/>
    </source>
</evidence>
<sequence length="430" mass="47735">MKNVTRLLILFMIFAVFAAGCGSKGASSGDGGKVTLTLFSTMSNKGERAALESVIADFEKENPDIAIEANFPGNGYEDMLRVKMGANDMPDLFDTHGWSQLRYGEYVADLKDMNWVKDLDPALNQILKDESGKVYAYPLNQAKDGISYNVKLLEQYGIKPPQTMDEFVKALEVVKNKSKGDVVPLWIPGGENGNIAQIFDQIATPYLITDKENGHGDELLDGSFNWSKYDQLGELMVDLKKKDLLNKDVLTAKQSQVTELMAQDKIAFTFVGGSLGPDATELNPEVKVGTIPVPAVHKGDAQSWIGGERFTLAAWKDSKNLDEAKEFIEFAAKPENVKKIAEGTSSTAALKNVEADNYYSEFYKQYEEVKVEPYFDRKYLPSGMWSVMSTTGQELLAGTLTAKQLSKKMEEEYNRLRKQCLIVLLSANCI</sequence>
<accession>A0ABU4J5I0</accession>
<dbReference type="Gene3D" id="3.40.190.10">
    <property type="entry name" value="Periplasmic binding protein-like II"/>
    <property type="match status" value="2"/>
</dbReference>
<evidence type="ECO:0000313" key="8">
    <source>
        <dbReference type="Proteomes" id="UP001284771"/>
    </source>
</evidence>
<dbReference type="InterPro" id="IPR006059">
    <property type="entry name" value="SBP"/>
</dbReference>
<feature type="chain" id="PRO_5046393471" evidence="6">
    <location>
        <begin position="19"/>
        <end position="430"/>
    </location>
</feature>
<dbReference type="Proteomes" id="UP001284771">
    <property type="component" value="Unassembled WGS sequence"/>
</dbReference>
<dbReference type="EMBL" id="JAWUZT010000021">
    <property type="protein sequence ID" value="MDW8516238.1"/>
    <property type="molecule type" value="Genomic_DNA"/>
</dbReference>
<evidence type="ECO:0000256" key="2">
    <source>
        <dbReference type="ARBA" id="ARBA00022729"/>
    </source>
</evidence>
<keyword evidence="5" id="KW-0449">Lipoprotein</keyword>
<keyword evidence="4" id="KW-0564">Palmitate</keyword>
<keyword evidence="3" id="KW-0472">Membrane</keyword>
<protein>
    <submittedName>
        <fullName evidence="7">Extracellular solute-binding protein</fullName>
    </submittedName>
</protein>
<dbReference type="PANTHER" id="PTHR43649">
    <property type="entry name" value="ARABINOSE-BINDING PROTEIN-RELATED"/>
    <property type="match status" value="1"/>
</dbReference>
<evidence type="ECO:0000256" key="1">
    <source>
        <dbReference type="ARBA" id="ARBA00022475"/>
    </source>
</evidence>
<proteinExistence type="predicted"/>